<name>A0A1D2V954_9ASCO</name>
<protein>
    <submittedName>
        <fullName evidence="2">Uncharacterized protein</fullName>
    </submittedName>
</protein>
<dbReference type="RefSeq" id="XP_020044396.1">
    <property type="nucleotide sequence ID" value="XM_020192133.1"/>
</dbReference>
<dbReference type="AlphaFoldDB" id="A0A1D2V954"/>
<evidence type="ECO:0000256" key="1">
    <source>
        <dbReference type="SAM" id="MobiDB-lite"/>
    </source>
</evidence>
<gene>
    <name evidence="2" type="ORF">ASCRUDRAFT_72946</name>
</gene>
<keyword evidence="3" id="KW-1185">Reference proteome</keyword>
<dbReference type="InParanoid" id="A0A1D2V954"/>
<dbReference type="GeneID" id="30965769"/>
<feature type="compositionally biased region" description="Low complexity" evidence="1">
    <location>
        <begin position="247"/>
        <end position="257"/>
    </location>
</feature>
<feature type="compositionally biased region" description="Low complexity" evidence="1">
    <location>
        <begin position="265"/>
        <end position="283"/>
    </location>
</feature>
<feature type="compositionally biased region" description="Low complexity" evidence="1">
    <location>
        <begin position="22"/>
        <end position="51"/>
    </location>
</feature>
<reference evidence="3" key="1">
    <citation type="submission" date="2016-05" db="EMBL/GenBank/DDBJ databases">
        <title>Comparative genomics of biotechnologically important yeasts.</title>
        <authorList>
            <consortium name="DOE Joint Genome Institute"/>
            <person name="Riley R."/>
            <person name="Haridas S."/>
            <person name="Wolfe K.H."/>
            <person name="Lopes M.R."/>
            <person name="Hittinger C.T."/>
            <person name="Goker M."/>
            <person name="Salamov A."/>
            <person name="Wisecaver J."/>
            <person name="Long T.M."/>
            <person name="Aerts A.L."/>
            <person name="Barry K."/>
            <person name="Choi C."/>
            <person name="Clum A."/>
            <person name="Coughlan A.Y."/>
            <person name="Deshpande S."/>
            <person name="Douglass A.P."/>
            <person name="Hanson S.J."/>
            <person name="Klenk H.-P."/>
            <person name="Labutti K."/>
            <person name="Lapidus A."/>
            <person name="Lindquist E."/>
            <person name="Lipzen A."/>
            <person name="Meier-Kolthoff J.P."/>
            <person name="Ohm R.A."/>
            <person name="Otillar R.P."/>
            <person name="Pangilinan J."/>
            <person name="Peng Y."/>
            <person name="Rokas A."/>
            <person name="Rosa C.A."/>
            <person name="Scheuner C."/>
            <person name="Sibirny A.A."/>
            <person name="Slot J.C."/>
            <person name="Stielow J.B."/>
            <person name="Sun H."/>
            <person name="Kurtzman C.P."/>
            <person name="Blackwell M."/>
            <person name="Grigoriev I.V."/>
            <person name="Jeffries T.W."/>
        </authorList>
    </citation>
    <scope>NUCLEOTIDE SEQUENCE [LARGE SCALE GENOMIC DNA]</scope>
    <source>
        <strain evidence="3">DSM 1968</strain>
    </source>
</reference>
<accession>A0A1D2V954</accession>
<feature type="compositionally biased region" description="Low complexity" evidence="1">
    <location>
        <begin position="139"/>
        <end position="156"/>
    </location>
</feature>
<feature type="region of interest" description="Disordered" evidence="1">
    <location>
        <begin position="22"/>
        <end position="60"/>
    </location>
</feature>
<dbReference type="Proteomes" id="UP000095038">
    <property type="component" value="Unassembled WGS sequence"/>
</dbReference>
<organism evidence="2 3">
    <name type="scientific">Ascoidea rubescens DSM 1968</name>
    <dbReference type="NCBI Taxonomy" id="1344418"/>
    <lineage>
        <taxon>Eukaryota</taxon>
        <taxon>Fungi</taxon>
        <taxon>Dikarya</taxon>
        <taxon>Ascomycota</taxon>
        <taxon>Saccharomycotina</taxon>
        <taxon>Saccharomycetes</taxon>
        <taxon>Ascoideaceae</taxon>
        <taxon>Ascoidea</taxon>
    </lineage>
</organism>
<evidence type="ECO:0000313" key="2">
    <source>
        <dbReference type="EMBL" id="ODV58089.1"/>
    </source>
</evidence>
<sequence length="283" mass="31778">MQHNNGLNNQLPIIAEDQEPAINDSENGNINNNKNAKNFSNNSNNITGNDDNQNKDIYNNNDTNIVDDILQSIPISSDNQQELSDSSNLQGSFFPSIAEYIRSYHFPLEGDRPGVIYEANINDLSRNILDNLHLRDRNSNSNSNNMNTSNRNSLNLEHQPDNVIDFKNINDKNQENNINTTDLKTQLDLATLTPFELGYELALAPDRGPPSLSSMSLDQLSLDDKAFLEQYEYELAVLTRREVDNNSVINDNNSDTDGNSDKNDNNNGNENNKNNNSDSNINN</sequence>
<feature type="region of interest" description="Disordered" evidence="1">
    <location>
        <begin position="247"/>
        <end position="283"/>
    </location>
</feature>
<dbReference type="EMBL" id="KV454495">
    <property type="protein sequence ID" value="ODV58089.1"/>
    <property type="molecule type" value="Genomic_DNA"/>
</dbReference>
<proteinExistence type="predicted"/>
<feature type="region of interest" description="Disordered" evidence="1">
    <location>
        <begin position="135"/>
        <end position="156"/>
    </location>
</feature>
<evidence type="ECO:0000313" key="3">
    <source>
        <dbReference type="Proteomes" id="UP000095038"/>
    </source>
</evidence>